<dbReference type="AlphaFoldDB" id="A0A2I0IQA2"/>
<evidence type="ECO:0000259" key="3">
    <source>
        <dbReference type="Pfam" id="PF02777"/>
    </source>
</evidence>
<organism evidence="5 6">
    <name type="scientific">Punica granatum</name>
    <name type="common">Pomegranate</name>
    <dbReference type="NCBI Taxonomy" id="22663"/>
    <lineage>
        <taxon>Eukaryota</taxon>
        <taxon>Viridiplantae</taxon>
        <taxon>Streptophyta</taxon>
        <taxon>Embryophyta</taxon>
        <taxon>Tracheophyta</taxon>
        <taxon>Spermatophyta</taxon>
        <taxon>Magnoliopsida</taxon>
        <taxon>eudicotyledons</taxon>
        <taxon>Gunneridae</taxon>
        <taxon>Pentapetalae</taxon>
        <taxon>rosids</taxon>
        <taxon>malvids</taxon>
        <taxon>Myrtales</taxon>
        <taxon>Lythraceae</taxon>
        <taxon>Punica</taxon>
    </lineage>
</organism>
<dbReference type="Gene3D" id="3.40.220.10">
    <property type="entry name" value="Leucine Aminopeptidase, subunit E, domain 1"/>
    <property type="match status" value="1"/>
</dbReference>
<reference evidence="5 6" key="1">
    <citation type="submission" date="2017-11" db="EMBL/GenBank/DDBJ databases">
        <title>De-novo sequencing of pomegranate (Punica granatum L.) genome.</title>
        <authorList>
            <person name="Akparov Z."/>
            <person name="Amiraslanov A."/>
            <person name="Hajiyeva S."/>
            <person name="Abbasov M."/>
            <person name="Kaur K."/>
            <person name="Hamwieh A."/>
            <person name="Solovyev V."/>
            <person name="Salamov A."/>
            <person name="Braich B."/>
            <person name="Kosarev P."/>
            <person name="Mahmoud A."/>
            <person name="Hajiyev E."/>
            <person name="Babayeva S."/>
            <person name="Izzatullayeva V."/>
            <person name="Mammadov A."/>
            <person name="Mammadov A."/>
            <person name="Sharifova S."/>
            <person name="Ojaghi J."/>
            <person name="Eynullazada K."/>
            <person name="Bayramov B."/>
            <person name="Abdulazimova A."/>
            <person name="Shahmuradov I."/>
        </authorList>
    </citation>
    <scope>NUCLEOTIDE SEQUENCE [LARGE SCALE GENOMIC DNA]</scope>
    <source>
        <strain evidence="6">cv. AG2017</strain>
        <tissue evidence="5">Leaf</tissue>
    </source>
</reference>
<feature type="domain" description="Macro" evidence="2">
    <location>
        <begin position="398"/>
        <end position="444"/>
    </location>
</feature>
<dbReference type="Gene3D" id="3.55.40.20">
    <property type="entry name" value="Iron/manganese superoxide dismutase, C-terminal domain"/>
    <property type="match status" value="1"/>
</dbReference>
<evidence type="ECO:0008006" key="7">
    <source>
        <dbReference type="Google" id="ProtNLM"/>
    </source>
</evidence>
<dbReference type="SUPFAM" id="SSF52047">
    <property type="entry name" value="RNI-like"/>
    <property type="match status" value="1"/>
</dbReference>
<keyword evidence="1" id="KW-0677">Repeat</keyword>
<dbReference type="Pfam" id="PF02777">
    <property type="entry name" value="Sod_Fe_C"/>
    <property type="match status" value="1"/>
</dbReference>
<dbReference type="Pfam" id="PF01661">
    <property type="entry name" value="Macro"/>
    <property type="match status" value="1"/>
</dbReference>
<evidence type="ECO:0000259" key="2">
    <source>
        <dbReference type="Pfam" id="PF01661"/>
    </source>
</evidence>
<dbReference type="InterPro" id="IPR036314">
    <property type="entry name" value="SOD_C_sf"/>
</dbReference>
<dbReference type="InterPro" id="IPR019832">
    <property type="entry name" value="Mn/Fe_SOD_C"/>
</dbReference>
<dbReference type="SUPFAM" id="SSF54719">
    <property type="entry name" value="Fe,Mn superoxide dismutase (SOD), C-terminal domain"/>
    <property type="match status" value="1"/>
</dbReference>
<protein>
    <recommendedName>
        <fullName evidence="7">Superoxide dismutase</fullName>
    </recommendedName>
</protein>
<dbReference type="Pfam" id="PF23598">
    <property type="entry name" value="LRR_14"/>
    <property type="match status" value="1"/>
</dbReference>
<evidence type="ECO:0000313" key="6">
    <source>
        <dbReference type="Proteomes" id="UP000233551"/>
    </source>
</evidence>
<keyword evidence="6" id="KW-1185">Reference proteome</keyword>
<dbReference type="GO" id="GO:0046872">
    <property type="term" value="F:metal ion binding"/>
    <property type="evidence" value="ECO:0007669"/>
    <property type="project" value="InterPro"/>
</dbReference>
<dbReference type="GO" id="GO:0004784">
    <property type="term" value="F:superoxide dismutase activity"/>
    <property type="evidence" value="ECO:0007669"/>
    <property type="project" value="InterPro"/>
</dbReference>
<gene>
    <name evidence="5" type="ORF">CRG98_033449</name>
</gene>
<accession>A0A2I0IQA2</accession>
<dbReference type="Proteomes" id="UP000233551">
    <property type="component" value="Unassembled WGS sequence"/>
</dbReference>
<proteinExistence type="predicted"/>
<dbReference type="PANTHER" id="PTHR47186">
    <property type="entry name" value="LEUCINE-RICH REPEAT-CONTAINING PROTEIN 57"/>
    <property type="match status" value="1"/>
</dbReference>
<dbReference type="Gene3D" id="3.80.10.10">
    <property type="entry name" value="Ribonuclease Inhibitor"/>
    <property type="match status" value="2"/>
</dbReference>
<dbReference type="PANTHER" id="PTHR47186:SF18">
    <property type="entry name" value="RX N-TERMINAL DOMAIN-CONTAINING PROTEIN"/>
    <property type="match status" value="1"/>
</dbReference>
<feature type="domain" description="Disease resistance R13L4/SHOC-2-like LRR" evidence="4">
    <location>
        <begin position="53"/>
        <end position="131"/>
    </location>
</feature>
<name>A0A2I0IQA2_PUNGR</name>
<dbReference type="InterPro" id="IPR043472">
    <property type="entry name" value="Macro_dom-like"/>
</dbReference>
<dbReference type="STRING" id="22663.A0A2I0IQA2"/>
<dbReference type="InterPro" id="IPR032675">
    <property type="entry name" value="LRR_dom_sf"/>
</dbReference>
<dbReference type="InterPro" id="IPR019833">
    <property type="entry name" value="Mn/Fe_SOD_BS"/>
</dbReference>
<evidence type="ECO:0000256" key="1">
    <source>
        <dbReference type="ARBA" id="ARBA00022737"/>
    </source>
</evidence>
<evidence type="ECO:0000313" key="5">
    <source>
        <dbReference type="EMBL" id="PKI46191.1"/>
    </source>
</evidence>
<comment type="caution">
    <text evidence="5">The sequence shown here is derived from an EMBL/GenBank/DDBJ whole genome shotgun (WGS) entry which is preliminary data.</text>
</comment>
<dbReference type="InterPro" id="IPR055414">
    <property type="entry name" value="LRR_R13L4/SHOC2-like"/>
</dbReference>
<feature type="domain" description="Manganese/iron superoxide dismutase C-terminal" evidence="3">
    <location>
        <begin position="522"/>
        <end position="562"/>
    </location>
</feature>
<dbReference type="InterPro" id="IPR002589">
    <property type="entry name" value="Macro_dom"/>
</dbReference>
<sequence length="569" mass="64176">MKLEVLNLGKCERLKKLPDSLGYLRSLIELDLLDTRITILPDTIGKLKKLARLDISRTRITELPNSIGKLKKLRVIRMTGIMIEELPSSIRKLKRLEVLDAEQCKSLAKIPLEIEELTCLRVLNLIETNVCQLPPKLPTSLTELHVSPTRLQRLLELSGYQSDIQRQPSKLRGIAKLRKIVDLTLVMNITSISKKFSSLSQLQELALKCAHLESCPPLPSSLSKLTLYRLHERTKLPQLSNLKSLSWLEFCECSMEGDTVGDLGIAELDSLSYINFEYCNLRNLDWLRLPESLCKLGISACSNFNTVSVLSHLKNLKELDVLSASELVEIRELGELESLQILRIIRCHNLKRLKNLSKLKRLKTILIRDCRNFIGIKDSSKLKSLEALHIQDCDCEEVNPANERMLGGGGAEGAIHRAAGPELLEACYRVLEARPGIRCPTGHLMFPDPYPIILPVLPSHILLTLAFGTLSIESLTQKPPHQFPMALRILLSCRTLAAAVKPELGFSVGLRSLDPLVTKGPSLVSLIGIDVWEHAYYLQYKNVRPDFLKSIWKVINWKYASEVFEKECP</sequence>
<dbReference type="SUPFAM" id="SSF52949">
    <property type="entry name" value="Macro domain-like"/>
    <property type="match status" value="1"/>
</dbReference>
<dbReference type="EMBL" id="PGOL01002669">
    <property type="protein sequence ID" value="PKI46191.1"/>
    <property type="molecule type" value="Genomic_DNA"/>
</dbReference>
<evidence type="ECO:0000259" key="4">
    <source>
        <dbReference type="Pfam" id="PF23598"/>
    </source>
</evidence>
<dbReference type="PROSITE" id="PS00088">
    <property type="entry name" value="SOD_MN"/>
    <property type="match status" value="1"/>
</dbReference>